<dbReference type="Pfam" id="PF00916">
    <property type="entry name" value="Sulfate_transp"/>
    <property type="match status" value="1"/>
</dbReference>
<keyword evidence="5 8" id="KW-0472">Membrane</keyword>
<protein>
    <submittedName>
        <fullName evidence="10">SulP family inorganic anion transporter</fullName>
    </submittedName>
</protein>
<evidence type="ECO:0000256" key="7">
    <source>
        <dbReference type="SAM" id="MobiDB-lite"/>
    </source>
</evidence>
<dbReference type="InterPro" id="IPR001765">
    <property type="entry name" value="Carbonic_anhydrase"/>
</dbReference>
<dbReference type="Gene3D" id="3.40.1050.10">
    <property type="entry name" value="Carbonic anhydrase"/>
    <property type="match status" value="1"/>
</dbReference>
<evidence type="ECO:0000259" key="9">
    <source>
        <dbReference type="Pfam" id="PF00916"/>
    </source>
</evidence>
<keyword evidence="3 8" id="KW-0812">Transmembrane</keyword>
<reference evidence="11" key="1">
    <citation type="journal article" date="2019" name="Int. J. Syst. Evol. Microbiol.">
        <title>The Global Catalogue of Microorganisms (GCM) 10K type strain sequencing project: providing services to taxonomists for standard genome sequencing and annotation.</title>
        <authorList>
            <consortium name="The Broad Institute Genomics Platform"/>
            <consortium name="The Broad Institute Genome Sequencing Center for Infectious Disease"/>
            <person name="Wu L."/>
            <person name="Ma J."/>
        </authorList>
    </citation>
    <scope>NUCLEOTIDE SEQUENCE [LARGE SCALE GENOMIC DNA]</scope>
    <source>
        <strain evidence="11">KCTC 42087</strain>
    </source>
</reference>
<dbReference type="SMART" id="SM00947">
    <property type="entry name" value="Pro_CA"/>
    <property type="match status" value="1"/>
</dbReference>
<sequence length="789" mass="82783">MIKTLSVSVLRWDLPASLVVFLVAIPLSLGIAVASNAPIAAGLIAAIVGGIVAGLAGGAPLQVSGPAAGLTVIVAELVQAYGWRATCMITMLGGLLQLALGACRVARTALAVSPAIVHGMLAGVGVVMVLAQLHVVLGGSPQHSAISNLRELPGQLVAHHSQATLLGLLTIAVLLLWSRLPKGRFSAARWIPGPLPAIAVATLTAWLLSWDAPRVELPGSLLSGWHAPALPHGPPPEIVGAVVAIALVAAVESLLCSVAIDRRRPAGVPRADLDRELVGQGAANTLSGLLGGLPIAGVIVRSTANVEAGARTRASTVLHGLWILVLALSCGPVIEQVPLAALAALLVALGVKMIDTARVRDLRHHREAPAYFVTLGGVVLLGLGEGVLLGLAVMGILALRRLTRLTVRVEEAAPPPGTLAPLPRPSPPAGDTPAAAQPAGLAQGSAGDTSAGGRPGRWHVVVEGTLTFLGVPKVTAVLQRIPPGTAVDLDLNVDFMDHAAFDAIHEWRRAHERLGGGVDIDEIHESWYERAVTGDMSPPRKSSPPARWWAPWANRRRRTEGPELDAPEVSPSALLLAGVREYQGRTAPLVRPIMAELAFEQKPEHLFITCVDSRVVPNIITASGPGDLFINRNVGNMIPRYGSRTPDDSVAATVEYATEVLGIRTITVCGHSNCGAMAALLAGGSEVDHLTSLSRWLKHGNHSLARFLASEPRGDEPPLARLCQVNVMQQLDNLLTYPWLRNRVEAGDLELVGLYLDLETANVHILDPAAEAFVPVPDEAPDDDARTLT</sequence>
<feature type="transmembrane region" description="Helical" evidence="8">
    <location>
        <begin position="190"/>
        <end position="208"/>
    </location>
</feature>
<evidence type="ECO:0000256" key="2">
    <source>
        <dbReference type="ARBA" id="ARBA00006217"/>
    </source>
</evidence>
<dbReference type="RefSeq" id="WP_378285767.1">
    <property type="nucleotide sequence ID" value="NZ_JBHSON010000048.1"/>
</dbReference>
<dbReference type="InterPro" id="IPR011547">
    <property type="entry name" value="SLC26A/SulP_dom"/>
</dbReference>
<keyword evidence="4 8" id="KW-1133">Transmembrane helix</keyword>
<feature type="compositionally biased region" description="Pro residues" evidence="7">
    <location>
        <begin position="413"/>
        <end position="430"/>
    </location>
</feature>
<keyword evidence="11" id="KW-1185">Reference proteome</keyword>
<organism evidence="10 11">
    <name type="scientific">Actinomadura rugatobispora</name>
    <dbReference type="NCBI Taxonomy" id="1994"/>
    <lineage>
        <taxon>Bacteria</taxon>
        <taxon>Bacillati</taxon>
        <taxon>Actinomycetota</taxon>
        <taxon>Actinomycetes</taxon>
        <taxon>Streptosporangiales</taxon>
        <taxon>Thermomonosporaceae</taxon>
        <taxon>Actinomadura</taxon>
    </lineage>
</organism>
<feature type="transmembrane region" description="Helical" evidence="8">
    <location>
        <begin position="281"/>
        <end position="300"/>
    </location>
</feature>
<gene>
    <name evidence="10" type="ORF">ACFPZN_30805</name>
</gene>
<feature type="transmembrane region" description="Helical" evidence="8">
    <location>
        <begin position="157"/>
        <end position="178"/>
    </location>
</feature>
<accession>A0ABW1A8X3</accession>
<feature type="compositionally biased region" description="Low complexity" evidence="7">
    <location>
        <begin position="433"/>
        <end position="447"/>
    </location>
</feature>
<comment type="function">
    <text evidence="6">Catalyzes the reversible hydration of carbon dioxide to form bicarbonate.</text>
</comment>
<feature type="transmembrane region" description="Helical" evidence="8">
    <location>
        <begin position="320"/>
        <end position="349"/>
    </location>
</feature>
<evidence type="ECO:0000256" key="1">
    <source>
        <dbReference type="ARBA" id="ARBA00004141"/>
    </source>
</evidence>
<feature type="transmembrane region" description="Helical" evidence="8">
    <location>
        <begin position="81"/>
        <end position="103"/>
    </location>
</feature>
<comment type="similarity">
    <text evidence="2">Belongs to the beta-class carbonic anhydrase family.</text>
</comment>
<evidence type="ECO:0000313" key="11">
    <source>
        <dbReference type="Proteomes" id="UP001596074"/>
    </source>
</evidence>
<feature type="transmembrane region" description="Helical" evidence="8">
    <location>
        <begin position="370"/>
        <end position="399"/>
    </location>
</feature>
<evidence type="ECO:0000256" key="3">
    <source>
        <dbReference type="ARBA" id="ARBA00022692"/>
    </source>
</evidence>
<dbReference type="PANTHER" id="PTHR11814">
    <property type="entry name" value="SULFATE TRANSPORTER"/>
    <property type="match status" value="1"/>
</dbReference>
<dbReference type="Pfam" id="PF00484">
    <property type="entry name" value="Pro_CA"/>
    <property type="match status" value="1"/>
</dbReference>
<comment type="subcellular location">
    <subcellularLocation>
        <location evidence="1">Membrane</location>
        <topology evidence="1">Multi-pass membrane protein</topology>
    </subcellularLocation>
</comment>
<proteinExistence type="inferred from homology"/>
<dbReference type="EMBL" id="JBHSON010000048">
    <property type="protein sequence ID" value="MFC5750038.1"/>
    <property type="molecule type" value="Genomic_DNA"/>
</dbReference>
<evidence type="ECO:0000313" key="10">
    <source>
        <dbReference type="EMBL" id="MFC5750038.1"/>
    </source>
</evidence>
<comment type="caution">
    <text evidence="10">The sequence shown here is derived from an EMBL/GenBank/DDBJ whole genome shotgun (WGS) entry which is preliminary data.</text>
</comment>
<feature type="transmembrane region" description="Helical" evidence="8">
    <location>
        <begin position="115"/>
        <end position="137"/>
    </location>
</feature>
<evidence type="ECO:0000256" key="6">
    <source>
        <dbReference type="ARBA" id="ARBA00024993"/>
    </source>
</evidence>
<evidence type="ECO:0000256" key="4">
    <source>
        <dbReference type="ARBA" id="ARBA00022989"/>
    </source>
</evidence>
<feature type="transmembrane region" description="Helical" evidence="8">
    <location>
        <begin position="14"/>
        <end position="34"/>
    </location>
</feature>
<feature type="region of interest" description="Disordered" evidence="7">
    <location>
        <begin position="413"/>
        <end position="454"/>
    </location>
</feature>
<dbReference type="SUPFAM" id="SSF53056">
    <property type="entry name" value="beta-carbonic anhydrase, cab"/>
    <property type="match status" value="1"/>
</dbReference>
<dbReference type="InterPro" id="IPR001902">
    <property type="entry name" value="SLC26A/SulP_fam"/>
</dbReference>
<feature type="domain" description="SLC26A/SulP transporter" evidence="9">
    <location>
        <begin position="10"/>
        <end position="364"/>
    </location>
</feature>
<dbReference type="Proteomes" id="UP001596074">
    <property type="component" value="Unassembled WGS sequence"/>
</dbReference>
<dbReference type="InterPro" id="IPR036874">
    <property type="entry name" value="Carbonic_anhydrase_sf"/>
</dbReference>
<evidence type="ECO:0000256" key="8">
    <source>
        <dbReference type="SAM" id="Phobius"/>
    </source>
</evidence>
<evidence type="ECO:0000256" key="5">
    <source>
        <dbReference type="ARBA" id="ARBA00023136"/>
    </source>
</evidence>
<feature type="transmembrane region" description="Helical" evidence="8">
    <location>
        <begin position="238"/>
        <end position="260"/>
    </location>
</feature>
<name>A0ABW1A8X3_9ACTN</name>
<feature type="transmembrane region" description="Helical" evidence="8">
    <location>
        <begin position="41"/>
        <end position="61"/>
    </location>
</feature>